<evidence type="ECO:0000313" key="2">
    <source>
        <dbReference type="Proteomes" id="UP001162164"/>
    </source>
</evidence>
<protein>
    <submittedName>
        <fullName evidence="1">Uncharacterized protein</fullName>
    </submittedName>
</protein>
<gene>
    <name evidence="1" type="ORF">NQ317_002315</name>
</gene>
<dbReference type="Proteomes" id="UP001162164">
    <property type="component" value="Unassembled WGS sequence"/>
</dbReference>
<organism evidence="1 2">
    <name type="scientific">Molorchus minor</name>
    <dbReference type="NCBI Taxonomy" id="1323400"/>
    <lineage>
        <taxon>Eukaryota</taxon>
        <taxon>Metazoa</taxon>
        <taxon>Ecdysozoa</taxon>
        <taxon>Arthropoda</taxon>
        <taxon>Hexapoda</taxon>
        <taxon>Insecta</taxon>
        <taxon>Pterygota</taxon>
        <taxon>Neoptera</taxon>
        <taxon>Endopterygota</taxon>
        <taxon>Coleoptera</taxon>
        <taxon>Polyphaga</taxon>
        <taxon>Cucujiformia</taxon>
        <taxon>Chrysomeloidea</taxon>
        <taxon>Cerambycidae</taxon>
        <taxon>Lamiinae</taxon>
        <taxon>Monochamini</taxon>
        <taxon>Molorchus</taxon>
    </lineage>
</organism>
<accession>A0ABQ9IPT1</accession>
<reference evidence="1" key="1">
    <citation type="journal article" date="2023" name="Insect Mol. Biol.">
        <title>Genome sequencing provides insights into the evolution of gene families encoding plant cell wall-degrading enzymes in longhorned beetles.</title>
        <authorList>
            <person name="Shin N.R."/>
            <person name="Okamura Y."/>
            <person name="Kirsch R."/>
            <person name="Pauchet Y."/>
        </authorList>
    </citation>
    <scope>NUCLEOTIDE SEQUENCE</scope>
    <source>
        <strain evidence="1">MMC_N1</strain>
    </source>
</reference>
<proteinExistence type="predicted"/>
<name>A0ABQ9IPT1_9CUCU</name>
<comment type="caution">
    <text evidence="1">The sequence shown here is derived from an EMBL/GenBank/DDBJ whole genome shotgun (WGS) entry which is preliminary data.</text>
</comment>
<keyword evidence="2" id="KW-1185">Reference proteome</keyword>
<evidence type="ECO:0000313" key="1">
    <source>
        <dbReference type="EMBL" id="KAJ8945449.1"/>
    </source>
</evidence>
<sequence length="339" mass="37548">MCKKRHHTLLHIPSSAPTVVSERDEHDGNVATGSAVQPCNTQGNTTALLVQNNTNSQVLLATACLNLSVIHDNQIIQTLKTLVICSHDMQICGLSADAFQVNKMVDVKIQSRVTDFSANLMCAILDKVTADLPHCQVDTQKLKIPPDLVLADPDYHTSAPIDLLIGADLFYDIILPDTLMLGVNLPIIQHTKLRVYCVWSSPTYYSHHVRRALCSSISEENDDSLSKFWRLEEVSVDPTRQFANNSQEMLCEKLFQEATVLSNNPHTVRLPLIDKNARSLLGGSFNVAVRRFISLEKRSAPYLATRCLIKLADEEGAKYPLAANALRHATVLLASNPCR</sequence>
<dbReference type="EMBL" id="JAPWTJ010004388">
    <property type="protein sequence ID" value="KAJ8945449.1"/>
    <property type="molecule type" value="Genomic_DNA"/>
</dbReference>